<gene>
    <name evidence="2" type="ORF">OV079_49110</name>
</gene>
<proteinExistence type="predicted"/>
<feature type="region of interest" description="Disordered" evidence="1">
    <location>
        <begin position="16"/>
        <end position="40"/>
    </location>
</feature>
<evidence type="ECO:0000313" key="2">
    <source>
        <dbReference type="EMBL" id="MCY1013361.1"/>
    </source>
</evidence>
<dbReference type="AlphaFoldDB" id="A0A9X3J352"/>
<keyword evidence="3" id="KW-1185">Reference proteome</keyword>
<feature type="compositionally biased region" description="Low complexity" evidence="1">
    <location>
        <begin position="16"/>
        <end position="25"/>
    </location>
</feature>
<dbReference type="Proteomes" id="UP001150924">
    <property type="component" value="Unassembled WGS sequence"/>
</dbReference>
<accession>A0A9X3J352</accession>
<evidence type="ECO:0000313" key="3">
    <source>
        <dbReference type="Proteomes" id="UP001150924"/>
    </source>
</evidence>
<dbReference type="EMBL" id="JAPNKE010000002">
    <property type="protein sequence ID" value="MCY1013361.1"/>
    <property type="molecule type" value="Genomic_DNA"/>
</dbReference>
<protein>
    <submittedName>
        <fullName evidence="2">Uncharacterized protein</fullName>
    </submittedName>
</protein>
<feature type="compositionally biased region" description="Basic and acidic residues" evidence="1">
    <location>
        <begin position="28"/>
        <end position="40"/>
    </location>
</feature>
<comment type="caution">
    <text evidence="2">The sequence shown here is derived from an EMBL/GenBank/DDBJ whole genome shotgun (WGS) entry which is preliminary data.</text>
</comment>
<name>A0A9X3J352_9BACT</name>
<evidence type="ECO:0000256" key="1">
    <source>
        <dbReference type="SAM" id="MobiDB-lite"/>
    </source>
</evidence>
<sequence length="40" mass="4296">MVKNIAAPQEDRAAFAARGAGLRNGPDNSRREDARFPGVL</sequence>
<reference evidence="2" key="1">
    <citation type="submission" date="2022-11" db="EMBL/GenBank/DDBJ databases">
        <title>Minimal conservation of predation-associated metabolite biosynthetic gene clusters underscores biosynthetic potential of Myxococcota including descriptions for ten novel species: Archangium lansinium sp. nov., Myxococcus landrumus sp. nov., Nannocystis bai.</title>
        <authorList>
            <person name="Ahearne A."/>
            <person name="Stevens C."/>
            <person name="Phillips K."/>
        </authorList>
    </citation>
    <scope>NUCLEOTIDE SEQUENCE</scope>
    <source>
        <strain evidence="2">Na p29</strain>
    </source>
</reference>
<dbReference type="RefSeq" id="WP_267777227.1">
    <property type="nucleotide sequence ID" value="NZ_JAPNKE010000002.1"/>
</dbReference>
<organism evidence="2 3">
    <name type="scientific">Nannocystis pusilla</name>
    <dbReference type="NCBI Taxonomy" id="889268"/>
    <lineage>
        <taxon>Bacteria</taxon>
        <taxon>Pseudomonadati</taxon>
        <taxon>Myxococcota</taxon>
        <taxon>Polyangia</taxon>
        <taxon>Nannocystales</taxon>
        <taxon>Nannocystaceae</taxon>
        <taxon>Nannocystis</taxon>
    </lineage>
</organism>